<dbReference type="EMBL" id="JALLAZ020001035">
    <property type="protein sequence ID" value="KAL3782107.1"/>
    <property type="molecule type" value="Genomic_DNA"/>
</dbReference>
<gene>
    <name evidence="5" type="ORF">ACHAW5_007272</name>
</gene>
<protein>
    <recommendedName>
        <fullName evidence="7">Protochlorophyllide reductase</fullName>
    </recommendedName>
</protein>
<keyword evidence="2" id="KW-0521">NADP</keyword>
<dbReference type="AlphaFoldDB" id="A0ABD3P3C0"/>
<dbReference type="GO" id="GO:0016491">
    <property type="term" value="F:oxidoreductase activity"/>
    <property type="evidence" value="ECO:0007669"/>
    <property type="project" value="UniProtKB-KW"/>
</dbReference>
<organism evidence="5 6">
    <name type="scientific">Stephanodiscus triporus</name>
    <dbReference type="NCBI Taxonomy" id="2934178"/>
    <lineage>
        <taxon>Eukaryota</taxon>
        <taxon>Sar</taxon>
        <taxon>Stramenopiles</taxon>
        <taxon>Ochrophyta</taxon>
        <taxon>Bacillariophyta</taxon>
        <taxon>Coscinodiscophyceae</taxon>
        <taxon>Thalassiosirophycidae</taxon>
        <taxon>Stephanodiscales</taxon>
        <taxon>Stephanodiscaceae</taxon>
        <taxon>Stephanodiscus</taxon>
    </lineage>
</organism>
<evidence type="ECO:0000256" key="2">
    <source>
        <dbReference type="ARBA" id="ARBA00022857"/>
    </source>
</evidence>
<accession>A0ABD3P3C0</accession>
<comment type="caution">
    <text evidence="5">The sequence shown here is derived from an EMBL/GenBank/DDBJ whole genome shotgun (WGS) entry which is preliminary data.</text>
</comment>
<dbReference type="InterPro" id="IPR036291">
    <property type="entry name" value="NAD(P)-bd_dom_sf"/>
</dbReference>
<keyword evidence="3" id="KW-0560">Oxidoreductase</keyword>
<dbReference type="Proteomes" id="UP001530315">
    <property type="component" value="Unassembled WGS sequence"/>
</dbReference>
<evidence type="ECO:0000313" key="6">
    <source>
        <dbReference type="Proteomes" id="UP001530315"/>
    </source>
</evidence>
<evidence type="ECO:0000256" key="4">
    <source>
        <dbReference type="RuleBase" id="RU000363"/>
    </source>
</evidence>
<dbReference type="PRINTS" id="PR00081">
    <property type="entry name" value="GDHRDH"/>
</dbReference>
<dbReference type="Pfam" id="PF00106">
    <property type="entry name" value="adh_short"/>
    <property type="match status" value="1"/>
</dbReference>
<dbReference type="PRINTS" id="PR00080">
    <property type="entry name" value="SDRFAMILY"/>
</dbReference>
<dbReference type="Gene3D" id="3.40.50.720">
    <property type="entry name" value="NAD(P)-binding Rossmann-like Domain"/>
    <property type="match status" value="1"/>
</dbReference>
<proteinExistence type="inferred from homology"/>
<keyword evidence="6" id="KW-1185">Reference proteome</keyword>
<evidence type="ECO:0000313" key="5">
    <source>
        <dbReference type="EMBL" id="KAL3782107.1"/>
    </source>
</evidence>
<name>A0ABD3P3C0_9STRA</name>
<evidence type="ECO:0000256" key="1">
    <source>
        <dbReference type="ARBA" id="ARBA00006484"/>
    </source>
</evidence>
<comment type="similarity">
    <text evidence="1 4">Belongs to the short-chain dehydrogenases/reductases (SDR) family.</text>
</comment>
<evidence type="ECO:0008006" key="7">
    <source>
        <dbReference type="Google" id="ProtNLM"/>
    </source>
</evidence>
<dbReference type="PANTHER" id="PTHR43963:SF6">
    <property type="entry name" value="CHAIN DEHYDROGENASE FAMILY PROTEIN, PUTATIVE (AFU_ORTHOLOGUE AFUA_3G15350)-RELATED"/>
    <property type="match status" value="1"/>
</dbReference>
<reference evidence="5 6" key="1">
    <citation type="submission" date="2024-10" db="EMBL/GenBank/DDBJ databases">
        <title>Updated reference genomes for cyclostephanoid diatoms.</title>
        <authorList>
            <person name="Roberts W.R."/>
            <person name="Alverson A.J."/>
        </authorList>
    </citation>
    <scope>NUCLEOTIDE SEQUENCE [LARGE SCALE GENOMIC DNA]</scope>
    <source>
        <strain evidence="5 6">AJA276-08</strain>
    </source>
</reference>
<dbReference type="SUPFAM" id="SSF51735">
    <property type="entry name" value="NAD(P)-binding Rossmann-fold domains"/>
    <property type="match status" value="1"/>
</dbReference>
<dbReference type="InterPro" id="IPR002347">
    <property type="entry name" value="SDR_fam"/>
</dbReference>
<evidence type="ECO:0000256" key="3">
    <source>
        <dbReference type="ARBA" id="ARBA00023002"/>
    </source>
</evidence>
<sequence>MPCIREEAKTAAAVGTVPKESTSPPRRHLPTPLLLLHLFALLFANPALVRAHALPRERTDMSRNKIAIVTGANQGIGYQIAKQIARSGDFATVILACRRLDAGVAAAREMMTTTTTASSTPSSGCAVEAMELDISVPKSIADFASAFANAHGDRLDVLVNNAAMAFKGHDPTPFGLQSRPTIDTNYRGTVGITGALLPYLKRAGPGSRVVNVASRSGALRILRSDEKRGLFIRPESVEALSGAMDAFVADAEAMGERNGFAGTNYGMSKCGVIAYTALMSRLCPEVGWSAMCPGHCATSMSSWTGSRTAAEGADTAAWLATTDDASAYKSGGFFADRARVPW</sequence>
<dbReference type="PANTHER" id="PTHR43963">
    <property type="entry name" value="CARBONYL REDUCTASE 1-RELATED"/>
    <property type="match status" value="1"/>
</dbReference>